<feature type="compositionally biased region" description="Basic and acidic residues" evidence="1">
    <location>
        <begin position="147"/>
        <end position="164"/>
    </location>
</feature>
<dbReference type="AlphaFoldDB" id="A0A6A3GPY7"/>
<feature type="region of interest" description="Disordered" evidence="1">
    <location>
        <begin position="147"/>
        <end position="182"/>
    </location>
</feature>
<reference evidence="2 3" key="1">
    <citation type="submission" date="2018-09" db="EMBL/GenBank/DDBJ databases">
        <title>Genomic investigation of the strawberry pathogen Phytophthora fragariae indicates pathogenicity is determined by transcriptional variation in three key races.</title>
        <authorList>
            <person name="Adams T.M."/>
            <person name="Armitage A.D."/>
            <person name="Sobczyk M.K."/>
            <person name="Bates H.J."/>
            <person name="Dunwell J.M."/>
            <person name="Nellist C.F."/>
            <person name="Harrison R.J."/>
        </authorList>
    </citation>
    <scope>NUCLEOTIDE SEQUENCE [LARGE SCALE GENOMIC DNA]</scope>
    <source>
        <strain evidence="2 3">SCRP324</strain>
    </source>
</reference>
<organism evidence="2 3">
    <name type="scientific">Phytophthora rubi</name>
    <dbReference type="NCBI Taxonomy" id="129364"/>
    <lineage>
        <taxon>Eukaryota</taxon>
        <taxon>Sar</taxon>
        <taxon>Stramenopiles</taxon>
        <taxon>Oomycota</taxon>
        <taxon>Peronosporomycetes</taxon>
        <taxon>Peronosporales</taxon>
        <taxon>Peronosporaceae</taxon>
        <taxon>Phytophthora</taxon>
    </lineage>
</organism>
<protein>
    <submittedName>
        <fullName evidence="2">Uncharacterized protein</fullName>
    </submittedName>
</protein>
<dbReference type="EMBL" id="QXFU01006899">
    <property type="protein sequence ID" value="KAE8959763.1"/>
    <property type="molecule type" value="Genomic_DNA"/>
</dbReference>
<feature type="region of interest" description="Disordered" evidence="1">
    <location>
        <begin position="1"/>
        <end position="34"/>
    </location>
</feature>
<dbReference type="OrthoDB" id="10453988at2759"/>
<evidence type="ECO:0000313" key="2">
    <source>
        <dbReference type="EMBL" id="KAE8959763.1"/>
    </source>
</evidence>
<feature type="region of interest" description="Disordered" evidence="1">
    <location>
        <begin position="92"/>
        <end position="112"/>
    </location>
</feature>
<accession>A0A6A3GPY7</accession>
<evidence type="ECO:0000256" key="1">
    <source>
        <dbReference type="SAM" id="MobiDB-lite"/>
    </source>
</evidence>
<feature type="compositionally biased region" description="Basic and acidic residues" evidence="1">
    <location>
        <begin position="173"/>
        <end position="182"/>
    </location>
</feature>
<gene>
    <name evidence="2" type="ORF">PR002_g30431</name>
</gene>
<comment type="caution">
    <text evidence="2">The sequence shown here is derived from an EMBL/GenBank/DDBJ whole genome shotgun (WGS) entry which is preliminary data.</text>
</comment>
<name>A0A6A3GPY7_9STRA</name>
<sequence>MARTRRGGGSGEEELDGDEQRAHQALSDLRPAPELDADLDLADGLKLDDLRATQTLVGDELRAHHQLQELDAALELLADLELDDGKLHAHNELQGTEEEESDRSKPSRPVLSRNDDMSVRIYKSKEAIVKCSAFVLLISEKTLASELMKDSPTRPEPREASHDDFDSDEEVEVKESGQERVVQEEAPSFSRVLQQHPALDALSSDGSFVTRQRGSNSSISMLELAESSETINISFNALLGDKTPIKKLTIPTLHSSRHACSC</sequence>
<dbReference type="Proteomes" id="UP000435112">
    <property type="component" value="Unassembled WGS sequence"/>
</dbReference>
<proteinExistence type="predicted"/>
<evidence type="ECO:0000313" key="3">
    <source>
        <dbReference type="Proteomes" id="UP000435112"/>
    </source>
</evidence>